<feature type="domain" description="N-acetyltransferase" evidence="1">
    <location>
        <begin position="12"/>
        <end position="158"/>
    </location>
</feature>
<dbReference type="CDD" id="cd04301">
    <property type="entry name" value="NAT_SF"/>
    <property type="match status" value="1"/>
</dbReference>
<dbReference type="InterPro" id="IPR016181">
    <property type="entry name" value="Acyl_CoA_acyltransferase"/>
</dbReference>
<accession>A0A5D9D9E3</accession>
<dbReference type="Gene3D" id="3.40.630.30">
    <property type="match status" value="1"/>
</dbReference>
<name>A0A5D9D9E3_HALER</name>
<dbReference type="Pfam" id="PF00583">
    <property type="entry name" value="Acetyltransf_1"/>
    <property type="match status" value="1"/>
</dbReference>
<proteinExistence type="predicted"/>
<evidence type="ECO:0000313" key="2">
    <source>
        <dbReference type="EMBL" id="TZG39932.1"/>
    </source>
</evidence>
<evidence type="ECO:0000259" key="1">
    <source>
        <dbReference type="PROSITE" id="PS51186"/>
    </source>
</evidence>
<evidence type="ECO:0000313" key="3">
    <source>
        <dbReference type="Proteomes" id="UP000324260"/>
    </source>
</evidence>
<dbReference type="PROSITE" id="PS51186">
    <property type="entry name" value="GNAT"/>
    <property type="match status" value="1"/>
</dbReference>
<protein>
    <submittedName>
        <fullName evidence="2">GNAT family N-acetyltransferase</fullName>
    </submittedName>
</protein>
<keyword evidence="2" id="KW-0808">Transferase</keyword>
<gene>
    <name evidence="2" type="ORF">FZZ93_09180</name>
</gene>
<reference evidence="2 3" key="1">
    <citation type="submission" date="2019-08" db="EMBL/GenBank/DDBJ databases">
        <title>Draft Genome Sequence of Halomonas eurihalina Isolated from Preserved Hide-surface.</title>
        <authorList>
            <person name="Hussain S.A."/>
            <person name="Xu A."/>
            <person name="Sarker M."/>
            <person name="Sommers C."/>
        </authorList>
    </citation>
    <scope>NUCLEOTIDE SEQUENCE [LARGE SCALE GENOMIC DNA]</scope>
    <source>
        <strain evidence="2 3">MS1</strain>
    </source>
</reference>
<dbReference type="SUPFAM" id="SSF55729">
    <property type="entry name" value="Acyl-CoA N-acyltransferases (Nat)"/>
    <property type="match status" value="1"/>
</dbReference>
<dbReference type="GO" id="GO:0016747">
    <property type="term" value="F:acyltransferase activity, transferring groups other than amino-acyl groups"/>
    <property type="evidence" value="ECO:0007669"/>
    <property type="project" value="InterPro"/>
</dbReference>
<dbReference type="InterPro" id="IPR000182">
    <property type="entry name" value="GNAT_dom"/>
</dbReference>
<organism evidence="2 3">
    <name type="scientific">Halomonas eurihalina</name>
    <dbReference type="NCBI Taxonomy" id="42566"/>
    <lineage>
        <taxon>Bacteria</taxon>
        <taxon>Pseudomonadati</taxon>
        <taxon>Pseudomonadota</taxon>
        <taxon>Gammaproteobacteria</taxon>
        <taxon>Oceanospirillales</taxon>
        <taxon>Halomonadaceae</taxon>
        <taxon>Halomonas</taxon>
    </lineage>
</organism>
<sequence length="166" mass="18282">MRCLNLSSPHASHFETLASWFPDAQSCRRWGGPAFRYPFTMQSFREDLQLDALTSRCLVGDAGELLAFGQYYARSGHCHLARLAVAPGRRGEGLGTKLIQRLAREGCGVLATETCSLFVFPDNPALGLYRRLGFVETPLPADGQAEMSGIHYMTVVRERLEGTLGS</sequence>
<dbReference type="EMBL" id="VTPU01000007">
    <property type="protein sequence ID" value="TZG39932.1"/>
    <property type="molecule type" value="Genomic_DNA"/>
</dbReference>
<dbReference type="RefSeq" id="WP_149322024.1">
    <property type="nucleotide sequence ID" value="NZ_JARWAH010000004.1"/>
</dbReference>
<dbReference type="Proteomes" id="UP000324260">
    <property type="component" value="Unassembled WGS sequence"/>
</dbReference>
<dbReference type="OrthoDB" id="326501at2"/>
<comment type="caution">
    <text evidence="2">The sequence shown here is derived from an EMBL/GenBank/DDBJ whole genome shotgun (WGS) entry which is preliminary data.</text>
</comment>
<keyword evidence="3" id="KW-1185">Reference proteome</keyword>
<dbReference type="AlphaFoldDB" id="A0A5D9D9E3"/>